<evidence type="ECO:0000259" key="2">
    <source>
        <dbReference type="Pfam" id="PF03099"/>
    </source>
</evidence>
<dbReference type="InterPro" id="IPR004408">
    <property type="entry name" value="Biotin_CoA_COase_ligase"/>
</dbReference>
<dbReference type="Pfam" id="PF03099">
    <property type="entry name" value="BPL_LplA_LipB"/>
    <property type="match status" value="1"/>
</dbReference>
<dbReference type="PANTHER" id="PTHR12835:SF5">
    <property type="entry name" value="BIOTIN--PROTEIN LIGASE"/>
    <property type="match status" value="1"/>
</dbReference>
<dbReference type="OrthoDB" id="9807064at2"/>
<name>A9BE51_PROM4</name>
<proteinExistence type="predicted"/>
<accession>A9BE51</accession>
<dbReference type="HOGENOM" id="CLU_051096_6_1_3"/>
<dbReference type="CDD" id="cd16442">
    <property type="entry name" value="BPL"/>
    <property type="match status" value="1"/>
</dbReference>
<protein>
    <submittedName>
        <fullName evidence="3">Putative Biotin--acetyl-CoA-carboxylase ligase</fullName>
        <ecNumber evidence="3">6.3.4.15</ecNumber>
    </submittedName>
</protein>
<dbReference type="AlphaFoldDB" id="A9BE51"/>
<dbReference type="STRING" id="93059.P9211_04301"/>
<dbReference type="RefSeq" id="WP_012194984.1">
    <property type="nucleotide sequence ID" value="NC_009976.1"/>
</dbReference>
<dbReference type="GO" id="GO:0005737">
    <property type="term" value="C:cytoplasm"/>
    <property type="evidence" value="ECO:0007669"/>
    <property type="project" value="TreeGrafter"/>
</dbReference>
<sequence length="252" mass="28367">MARYLRCKGASSVASWLKINSSRKSWLLRWKPVSGSTETDLSQWLNEKPFNSKYPRAFLAGRQSHGRGQYGRSWHSPQGGVWLSAAIPFTCPKESTGLFGLAVAVALSNRLLNSSVPVQIKWPNDLLVYNRKLAGFLPRVIIKGRHLKFARIGIGLNVFNRVPKGAISLSEILCQGNCRIDLWSAEVLMALENAIMLLENQEQLCQMAESLLWSDQVTDPSTGEIWKIDGFNLNGSLRVIKGSRTKDFYRWE</sequence>
<dbReference type="KEGG" id="pmj:P9211_04301"/>
<gene>
    <name evidence="3" type="primary">birA</name>
    <name evidence="3" type="ordered locus">P9211_04301</name>
</gene>
<evidence type="ECO:0000313" key="3">
    <source>
        <dbReference type="EMBL" id="ABX08361.1"/>
    </source>
</evidence>
<dbReference type="NCBIfam" id="TIGR00121">
    <property type="entry name" value="birA_ligase"/>
    <property type="match status" value="1"/>
</dbReference>
<dbReference type="EMBL" id="CP000878">
    <property type="protein sequence ID" value="ABX08361.1"/>
    <property type="molecule type" value="Genomic_DNA"/>
</dbReference>
<evidence type="ECO:0000313" key="4">
    <source>
        <dbReference type="Proteomes" id="UP000000788"/>
    </source>
</evidence>
<evidence type="ECO:0000256" key="1">
    <source>
        <dbReference type="ARBA" id="ARBA00022598"/>
    </source>
</evidence>
<keyword evidence="4" id="KW-1185">Reference proteome</keyword>
<dbReference type="GO" id="GO:0004077">
    <property type="term" value="F:biotin--[biotin carboxyl-carrier protein] ligase activity"/>
    <property type="evidence" value="ECO:0007669"/>
    <property type="project" value="UniProtKB-EC"/>
</dbReference>
<dbReference type="EC" id="6.3.4.15" evidence="3"/>
<dbReference type="Gene3D" id="3.30.930.10">
    <property type="entry name" value="Bira Bifunctional Protein, Domain 2"/>
    <property type="match status" value="1"/>
</dbReference>
<keyword evidence="1 3" id="KW-0436">Ligase</keyword>
<dbReference type="SUPFAM" id="SSF55681">
    <property type="entry name" value="Class II aaRS and biotin synthetases"/>
    <property type="match status" value="1"/>
</dbReference>
<feature type="domain" description="BPL/LPL catalytic" evidence="2">
    <location>
        <begin position="55"/>
        <end position="157"/>
    </location>
</feature>
<reference evidence="3 4" key="1">
    <citation type="journal article" date="2007" name="PLoS Genet.">
        <title>Patterns and implications of gene gain and loss in the evolution of Prochlorococcus.</title>
        <authorList>
            <person name="Kettler G.C."/>
            <person name="Martiny A.C."/>
            <person name="Huang K."/>
            <person name="Zucker J."/>
            <person name="Coleman M.L."/>
            <person name="Rodrigue S."/>
            <person name="Chen F."/>
            <person name="Lapidus A."/>
            <person name="Ferriera S."/>
            <person name="Johnson J."/>
            <person name="Steglich C."/>
            <person name="Church G.M."/>
            <person name="Richardson P."/>
            <person name="Chisholm S.W."/>
        </authorList>
    </citation>
    <scope>NUCLEOTIDE SEQUENCE [LARGE SCALE GENOMIC DNA]</scope>
    <source>
        <strain evidence="4">MIT 9211</strain>
    </source>
</reference>
<dbReference type="InterPro" id="IPR004143">
    <property type="entry name" value="BPL_LPL_catalytic"/>
</dbReference>
<dbReference type="InterPro" id="IPR045864">
    <property type="entry name" value="aa-tRNA-synth_II/BPL/LPL"/>
</dbReference>
<dbReference type="Proteomes" id="UP000000788">
    <property type="component" value="Chromosome"/>
</dbReference>
<dbReference type="eggNOG" id="COG0340">
    <property type="taxonomic scope" value="Bacteria"/>
</dbReference>
<organism evidence="3 4">
    <name type="scientific">Prochlorococcus marinus (strain MIT 9211)</name>
    <dbReference type="NCBI Taxonomy" id="93059"/>
    <lineage>
        <taxon>Bacteria</taxon>
        <taxon>Bacillati</taxon>
        <taxon>Cyanobacteriota</taxon>
        <taxon>Cyanophyceae</taxon>
        <taxon>Synechococcales</taxon>
        <taxon>Prochlorococcaceae</taxon>
        <taxon>Prochlorococcus</taxon>
    </lineage>
</organism>
<dbReference type="PANTHER" id="PTHR12835">
    <property type="entry name" value="BIOTIN PROTEIN LIGASE"/>
    <property type="match status" value="1"/>
</dbReference>